<gene>
    <name evidence="1" type="ORF">FA95DRAFT_1197661</name>
</gene>
<dbReference type="Proteomes" id="UP000814033">
    <property type="component" value="Unassembled WGS sequence"/>
</dbReference>
<reference evidence="1" key="2">
    <citation type="journal article" date="2022" name="New Phytol.">
        <title>Evolutionary transition to the ectomycorrhizal habit in the genomes of a hyperdiverse lineage of mushroom-forming fungi.</title>
        <authorList>
            <person name="Looney B."/>
            <person name="Miyauchi S."/>
            <person name="Morin E."/>
            <person name="Drula E."/>
            <person name="Courty P.E."/>
            <person name="Kohler A."/>
            <person name="Kuo A."/>
            <person name="LaButti K."/>
            <person name="Pangilinan J."/>
            <person name="Lipzen A."/>
            <person name="Riley R."/>
            <person name="Andreopoulos W."/>
            <person name="He G."/>
            <person name="Johnson J."/>
            <person name="Nolan M."/>
            <person name="Tritt A."/>
            <person name="Barry K.W."/>
            <person name="Grigoriev I.V."/>
            <person name="Nagy L.G."/>
            <person name="Hibbett D."/>
            <person name="Henrissat B."/>
            <person name="Matheny P.B."/>
            <person name="Labbe J."/>
            <person name="Martin F.M."/>
        </authorList>
    </citation>
    <scope>NUCLEOTIDE SEQUENCE</scope>
    <source>
        <strain evidence="1">FP105234-sp</strain>
    </source>
</reference>
<name>A0ACB8RUT4_9AGAM</name>
<accession>A0ACB8RUT4</accession>
<comment type="caution">
    <text evidence="1">The sequence shown here is derived from an EMBL/GenBank/DDBJ whole genome shotgun (WGS) entry which is preliminary data.</text>
</comment>
<proteinExistence type="predicted"/>
<keyword evidence="2" id="KW-1185">Reference proteome</keyword>
<sequence>MTGTLLPSDLESDTGVLPTAGALLIGSVISAVLSGVTRYQTSYYFDEFPNDGLDLKIWWPSYRSSTSSRPFPSQPWCTYSSSSTTVTRSTWLTILGLGLYVSYPHLLRTLTDSNAVTIGPNFSCSQWRISHCSVTDVHITRPHP</sequence>
<evidence type="ECO:0000313" key="2">
    <source>
        <dbReference type="Proteomes" id="UP000814033"/>
    </source>
</evidence>
<reference evidence="1" key="1">
    <citation type="submission" date="2021-02" db="EMBL/GenBank/DDBJ databases">
        <authorList>
            <consortium name="DOE Joint Genome Institute"/>
            <person name="Ahrendt S."/>
            <person name="Looney B.P."/>
            <person name="Miyauchi S."/>
            <person name="Morin E."/>
            <person name="Drula E."/>
            <person name="Courty P.E."/>
            <person name="Chicoki N."/>
            <person name="Fauchery L."/>
            <person name="Kohler A."/>
            <person name="Kuo A."/>
            <person name="Labutti K."/>
            <person name="Pangilinan J."/>
            <person name="Lipzen A."/>
            <person name="Riley R."/>
            <person name="Andreopoulos W."/>
            <person name="He G."/>
            <person name="Johnson J."/>
            <person name="Barry K.W."/>
            <person name="Grigoriev I.V."/>
            <person name="Nagy L."/>
            <person name="Hibbett D."/>
            <person name="Henrissat B."/>
            <person name="Matheny P.B."/>
            <person name="Labbe J."/>
            <person name="Martin F."/>
        </authorList>
    </citation>
    <scope>NUCLEOTIDE SEQUENCE</scope>
    <source>
        <strain evidence="1">FP105234-sp</strain>
    </source>
</reference>
<protein>
    <submittedName>
        <fullName evidence="1">Uncharacterized protein</fullName>
    </submittedName>
</protein>
<dbReference type="EMBL" id="MU275899">
    <property type="protein sequence ID" value="KAI0047710.1"/>
    <property type="molecule type" value="Genomic_DNA"/>
</dbReference>
<organism evidence="1 2">
    <name type="scientific">Auriscalpium vulgare</name>
    <dbReference type="NCBI Taxonomy" id="40419"/>
    <lineage>
        <taxon>Eukaryota</taxon>
        <taxon>Fungi</taxon>
        <taxon>Dikarya</taxon>
        <taxon>Basidiomycota</taxon>
        <taxon>Agaricomycotina</taxon>
        <taxon>Agaricomycetes</taxon>
        <taxon>Russulales</taxon>
        <taxon>Auriscalpiaceae</taxon>
        <taxon>Auriscalpium</taxon>
    </lineage>
</organism>
<evidence type="ECO:0000313" key="1">
    <source>
        <dbReference type="EMBL" id="KAI0047710.1"/>
    </source>
</evidence>